<dbReference type="PANTHER" id="PTHR43029">
    <property type="entry name" value="AMMONIUM TRANSPORTER MEP2"/>
    <property type="match status" value="1"/>
</dbReference>
<dbReference type="AlphaFoldDB" id="A0AAV9WFR6"/>
<feature type="transmembrane region" description="Helical" evidence="8">
    <location>
        <begin position="101"/>
        <end position="122"/>
    </location>
</feature>
<evidence type="ECO:0000259" key="9">
    <source>
        <dbReference type="Pfam" id="PF00909"/>
    </source>
</evidence>
<dbReference type="PANTHER" id="PTHR43029:SF10">
    <property type="entry name" value="AMMONIUM TRANSPORTER MEP2"/>
    <property type="match status" value="1"/>
</dbReference>
<dbReference type="Pfam" id="PF00909">
    <property type="entry name" value="Ammonium_transp"/>
    <property type="match status" value="1"/>
</dbReference>
<evidence type="ECO:0000256" key="7">
    <source>
        <dbReference type="ARBA" id="ARBA00023177"/>
    </source>
</evidence>
<evidence type="ECO:0000256" key="2">
    <source>
        <dbReference type="ARBA" id="ARBA00005887"/>
    </source>
</evidence>
<dbReference type="Gene3D" id="1.10.3430.10">
    <property type="entry name" value="Ammonium transporter AmtB like domains"/>
    <property type="match status" value="1"/>
</dbReference>
<dbReference type="Proteomes" id="UP001370758">
    <property type="component" value="Unassembled WGS sequence"/>
</dbReference>
<dbReference type="GO" id="GO:0005886">
    <property type="term" value="C:plasma membrane"/>
    <property type="evidence" value="ECO:0007669"/>
    <property type="project" value="TreeGrafter"/>
</dbReference>
<evidence type="ECO:0000256" key="6">
    <source>
        <dbReference type="ARBA" id="ARBA00023136"/>
    </source>
</evidence>
<sequence>MVSWAKDRYGGVTNTNGTPVNGAAGNSKHVGATVSWLKRFVQRYDDPFEVFAIHTIGGLVGLFLTGIFASRDVVALDPQAYIDPDGLGVIDGNTKRLRYQVIDGAACFSWSFFVTLLMLLIMDNIPTLHLRYREEDMRSIDLYELGNLETLATPQPGLLDPTNQGSQ</sequence>
<protein>
    <recommendedName>
        <fullName evidence="9">Ammonium transporter AmtB-like domain-containing protein</fullName>
    </recommendedName>
</protein>
<organism evidence="10 11">
    <name type="scientific">Arthrobotrys musiformis</name>
    <dbReference type="NCBI Taxonomy" id="47236"/>
    <lineage>
        <taxon>Eukaryota</taxon>
        <taxon>Fungi</taxon>
        <taxon>Dikarya</taxon>
        <taxon>Ascomycota</taxon>
        <taxon>Pezizomycotina</taxon>
        <taxon>Orbiliomycetes</taxon>
        <taxon>Orbiliales</taxon>
        <taxon>Orbiliaceae</taxon>
        <taxon>Arthrobotrys</taxon>
    </lineage>
</organism>
<dbReference type="SUPFAM" id="SSF111352">
    <property type="entry name" value="Ammonium transporter"/>
    <property type="match status" value="1"/>
</dbReference>
<evidence type="ECO:0000313" key="10">
    <source>
        <dbReference type="EMBL" id="KAK6507672.1"/>
    </source>
</evidence>
<evidence type="ECO:0000256" key="3">
    <source>
        <dbReference type="ARBA" id="ARBA00022448"/>
    </source>
</evidence>
<reference evidence="10 11" key="1">
    <citation type="submission" date="2023-08" db="EMBL/GenBank/DDBJ databases">
        <authorList>
            <person name="Palmer J.M."/>
        </authorList>
    </citation>
    <scope>NUCLEOTIDE SEQUENCE [LARGE SCALE GENOMIC DNA]</scope>
    <source>
        <strain evidence="10 11">TWF481</strain>
    </source>
</reference>
<keyword evidence="4 8" id="KW-0812">Transmembrane</keyword>
<keyword evidence="11" id="KW-1185">Reference proteome</keyword>
<evidence type="ECO:0000256" key="4">
    <source>
        <dbReference type="ARBA" id="ARBA00022692"/>
    </source>
</evidence>
<name>A0AAV9WFR6_9PEZI</name>
<dbReference type="GO" id="GO:0008519">
    <property type="term" value="F:ammonium channel activity"/>
    <property type="evidence" value="ECO:0007669"/>
    <property type="project" value="InterPro"/>
</dbReference>
<proteinExistence type="inferred from homology"/>
<feature type="domain" description="Ammonium transporter AmtB-like" evidence="9">
    <location>
        <begin position="35"/>
        <end position="146"/>
    </location>
</feature>
<evidence type="ECO:0000256" key="5">
    <source>
        <dbReference type="ARBA" id="ARBA00022989"/>
    </source>
</evidence>
<feature type="transmembrane region" description="Helical" evidence="8">
    <location>
        <begin position="48"/>
        <end position="69"/>
    </location>
</feature>
<evidence type="ECO:0000256" key="1">
    <source>
        <dbReference type="ARBA" id="ARBA00004141"/>
    </source>
</evidence>
<dbReference type="EMBL" id="JAVHJL010000003">
    <property type="protein sequence ID" value="KAK6507672.1"/>
    <property type="molecule type" value="Genomic_DNA"/>
</dbReference>
<evidence type="ECO:0000256" key="8">
    <source>
        <dbReference type="SAM" id="Phobius"/>
    </source>
</evidence>
<dbReference type="InterPro" id="IPR024041">
    <property type="entry name" value="NH4_transpt_AmtB-like_dom"/>
</dbReference>
<comment type="caution">
    <text evidence="10">The sequence shown here is derived from an EMBL/GenBank/DDBJ whole genome shotgun (WGS) entry which is preliminary data.</text>
</comment>
<accession>A0AAV9WFR6</accession>
<keyword evidence="5 8" id="KW-1133">Transmembrane helix</keyword>
<keyword evidence="7" id="KW-0924">Ammonia transport</keyword>
<evidence type="ECO:0000313" key="11">
    <source>
        <dbReference type="Proteomes" id="UP001370758"/>
    </source>
</evidence>
<dbReference type="InterPro" id="IPR029020">
    <property type="entry name" value="Ammonium/urea_transptr"/>
</dbReference>
<comment type="subcellular location">
    <subcellularLocation>
        <location evidence="1">Membrane</location>
        <topology evidence="1">Multi-pass membrane protein</topology>
    </subcellularLocation>
</comment>
<gene>
    <name evidence="10" type="ORF">TWF481_006095</name>
</gene>
<comment type="similarity">
    <text evidence="2">Belongs to the ammonia transporter channel (TC 1.A.11.2) family.</text>
</comment>
<keyword evidence="3" id="KW-0813">Transport</keyword>
<dbReference type="InterPro" id="IPR001905">
    <property type="entry name" value="Ammonium_transpt"/>
</dbReference>
<keyword evidence="6 8" id="KW-0472">Membrane</keyword>